<keyword evidence="2" id="KW-1185">Reference proteome</keyword>
<sequence length="58" mass="6738">MHKKRVTETYSRLEVHLTNNCNKSDSQSKILEINDNNQIYNISIQQEIDINTFTAAVL</sequence>
<dbReference type="EMBL" id="CAJVPW010016219">
    <property type="protein sequence ID" value="CAG8668222.1"/>
    <property type="molecule type" value="Genomic_DNA"/>
</dbReference>
<dbReference type="Proteomes" id="UP000789366">
    <property type="component" value="Unassembled WGS sequence"/>
</dbReference>
<accession>A0ACA9NNQ8</accession>
<organism evidence="1 2">
    <name type="scientific">Cetraspora pellucida</name>
    <dbReference type="NCBI Taxonomy" id="1433469"/>
    <lineage>
        <taxon>Eukaryota</taxon>
        <taxon>Fungi</taxon>
        <taxon>Fungi incertae sedis</taxon>
        <taxon>Mucoromycota</taxon>
        <taxon>Glomeromycotina</taxon>
        <taxon>Glomeromycetes</taxon>
        <taxon>Diversisporales</taxon>
        <taxon>Gigasporaceae</taxon>
        <taxon>Cetraspora</taxon>
    </lineage>
</organism>
<evidence type="ECO:0000313" key="2">
    <source>
        <dbReference type="Proteomes" id="UP000789366"/>
    </source>
</evidence>
<comment type="caution">
    <text evidence="1">The sequence shown here is derived from an EMBL/GenBank/DDBJ whole genome shotgun (WGS) entry which is preliminary data.</text>
</comment>
<name>A0ACA9NNQ8_9GLOM</name>
<proteinExistence type="predicted"/>
<reference evidence="1" key="1">
    <citation type="submission" date="2021-06" db="EMBL/GenBank/DDBJ databases">
        <authorList>
            <person name="Kallberg Y."/>
            <person name="Tangrot J."/>
            <person name="Rosling A."/>
        </authorList>
    </citation>
    <scope>NUCLEOTIDE SEQUENCE</scope>
    <source>
        <strain evidence="1">28 12/20/2015</strain>
    </source>
</reference>
<feature type="non-terminal residue" evidence="1">
    <location>
        <position position="58"/>
    </location>
</feature>
<evidence type="ECO:0000313" key="1">
    <source>
        <dbReference type="EMBL" id="CAG8668222.1"/>
    </source>
</evidence>
<protein>
    <submittedName>
        <fullName evidence="1">3060_t:CDS:1</fullName>
    </submittedName>
</protein>
<gene>
    <name evidence="1" type="ORF">SPELUC_LOCUS9543</name>
</gene>